<proteinExistence type="predicted"/>
<organism evidence="2 3">
    <name type="scientific">Nemorincola caseinilytica</name>
    <dbReference type="NCBI Taxonomy" id="2054315"/>
    <lineage>
        <taxon>Bacteria</taxon>
        <taxon>Pseudomonadati</taxon>
        <taxon>Bacteroidota</taxon>
        <taxon>Chitinophagia</taxon>
        <taxon>Chitinophagales</taxon>
        <taxon>Chitinophagaceae</taxon>
        <taxon>Nemorincola</taxon>
    </lineage>
</organism>
<dbReference type="SUPFAM" id="SSF53335">
    <property type="entry name" value="S-adenosyl-L-methionine-dependent methyltransferases"/>
    <property type="match status" value="1"/>
</dbReference>
<dbReference type="InterPro" id="IPR029063">
    <property type="entry name" value="SAM-dependent_MTases_sf"/>
</dbReference>
<gene>
    <name evidence="2" type="ORF">GCM10023093_17900</name>
</gene>
<dbReference type="Proteomes" id="UP001500067">
    <property type="component" value="Unassembled WGS sequence"/>
</dbReference>
<dbReference type="Gene3D" id="3.40.50.150">
    <property type="entry name" value="Vaccinia Virus protein VP39"/>
    <property type="match status" value="1"/>
</dbReference>
<reference evidence="3" key="1">
    <citation type="journal article" date="2019" name="Int. J. Syst. Evol. Microbiol.">
        <title>The Global Catalogue of Microorganisms (GCM) 10K type strain sequencing project: providing services to taxonomists for standard genome sequencing and annotation.</title>
        <authorList>
            <consortium name="The Broad Institute Genomics Platform"/>
            <consortium name="The Broad Institute Genome Sequencing Center for Infectious Disease"/>
            <person name="Wu L."/>
            <person name="Ma J."/>
        </authorList>
    </citation>
    <scope>NUCLEOTIDE SEQUENCE [LARGE SCALE GENOMIC DNA]</scope>
    <source>
        <strain evidence="3">JCM 32105</strain>
    </source>
</reference>
<dbReference type="PANTHER" id="PTHR43591">
    <property type="entry name" value="METHYLTRANSFERASE"/>
    <property type="match status" value="1"/>
</dbReference>
<evidence type="ECO:0000313" key="3">
    <source>
        <dbReference type="Proteomes" id="UP001500067"/>
    </source>
</evidence>
<keyword evidence="3" id="KW-1185">Reference proteome</keyword>
<dbReference type="Pfam" id="PF08241">
    <property type="entry name" value="Methyltransf_11"/>
    <property type="match status" value="1"/>
</dbReference>
<name>A0ABP8NGR2_9BACT</name>
<feature type="domain" description="Methyltransferase type 11" evidence="1">
    <location>
        <begin position="58"/>
        <end position="152"/>
    </location>
</feature>
<dbReference type="CDD" id="cd02440">
    <property type="entry name" value="AdoMet_MTases"/>
    <property type="match status" value="1"/>
</dbReference>
<dbReference type="PANTHER" id="PTHR43591:SF24">
    <property type="entry name" value="2-METHOXY-6-POLYPRENYL-1,4-BENZOQUINOL METHYLASE, MITOCHONDRIAL"/>
    <property type="match status" value="1"/>
</dbReference>
<dbReference type="RefSeq" id="WP_345081824.1">
    <property type="nucleotide sequence ID" value="NZ_BAABFA010000010.1"/>
</dbReference>
<sequence length="241" mass="26984">MSENISKHDEIQLKYYENQVDDYEKEGGMLERTTNRGYKRKATIIAATLGPQAQKSVLEVGAGSGLLTYFAVDTLKAGKYRAQDLSQSMVERAGKRVQRPELSFEVSDANHLPHPEGTFDSVFGADIIHHLSDPVQSLTEWRRVTKTGGHICVIESNAYNPLNFRNIGDEHEVRSFLNTDKNLKKWMEEAGWKNVKVVPAPSYTPPGPAFLVPLFTIIDKISPSIPGWRKLTAAWVLSGEK</sequence>
<comment type="caution">
    <text evidence="2">The sequence shown here is derived from an EMBL/GenBank/DDBJ whole genome shotgun (WGS) entry which is preliminary data.</text>
</comment>
<protein>
    <recommendedName>
        <fullName evidence="1">Methyltransferase type 11 domain-containing protein</fullName>
    </recommendedName>
</protein>
<accession>A0ABP8NGR2</accession>
<evidence type="ECO:0000259" key="1">
    <source>
        <dbReference type="Pfam" id="PF08241"/>
    </source>
</evidence>
<dbReference type="EMBL" id="BAABFA010000010">
    <property type="protein sequence ID" value="GAA4465533.1"/>
    <property type="molecule type" value="Genomic_DNA"/>
</dbReference>
<dbReference type="InterPro" id="IPR013216">
    <property type="entry name" value="Methyltransf_11"/>
</dbReference>
<evidence type="ECO:0000313" key="2">
    <source>
        <dbReference type="EMBL" id="GAA4465533.1"/>
    </source>
</evidence>